<dbReference type="GO" id="GO:0004222">
    <property type="term" value="F:metalloendopeptidase activity"/>
    <property type="evidence" value="ECO:0007669"/>
    <property type="project" value="InterPro"/>
</dbReference>
<protein>
    <submittedName>
        <fullName evidence="9">Zincin</fullName>
    </submittedName>
</protein>
<evidence type="ECO:0000256" key="1">
    <source>
        <dbReference type="ARBA" id="ARBA00006040"/>
    </source>
</evidence>
<sequence length="699" mass="79382">MSSNGTHTLPEPPPTFSGITPASIAAETELIISNSIALRDHLVRTLTPSTATFINLILPLIDSTNLAARRLTILKSLLVAVSRDAEIRDASREATKKASAAEAASLMRADIAELVAAVYSRQGGDEDLDEQDRHLLSRMHGEYVRSGAGCADGTQRERLADAWRELNELRAAAQKTFIEGDDVDGVSFSRNELEGVSNDVLEVMKRAEEGDFWVAFRKEEHVREVWRYASSEETRRRIYVAEERRFPENVARLEKIVVLRDEIAKFLGFENHASLKMEDKMARSVEEVRECLSELRKKLRPIGEAEIGKLLQFKTKDSDNQLDVPEDLLQFHKWDLPYYANKQRKAHFSYDSSRVAEYFEVKHTITAMLDLFEKIFCMHFEHIQASVWDETVTVYSVWDSESVGGGFLGYLYIDPFRRQGKRRGNYHLSISRGFFEANGTQHYPVSVLVCSFTPPTPSQPSLLQHLEVQDLFHELGHGIHNLVSKAKYALVPSRDFVEIPSILLENWIWEPSVLTRLGKQHSQLSQETEGSSSEIAEGMLPLILANDIARAKNLNKATNVLVMIQRAIFDLEIHTPATHEAALEMDTTSLWNATKRDVLPFSFRDEADNLGFGQAGFGHIFRTYDAAFFSYSLSLVYAADMYASYFEKDPLDEEAGMKYRREVLERGSGVKEAEILERFLGRKFSFDPFFDELKRGLEI</sequence>
<dbReference type="CDD" id="cd06455">
    <property type="entry name" value="M3A_TOP"/>
    <property type="match status" value="1"/>
</dbReference>
<evidence type="ECO:0000313" key="9">
    <source>
        <dbReference type="EMBL" id="PMD45020.1"/>
    </source>
</evidence>
<evidence type="ECO:0000256" key="7">
    <source>
        <dbReference type="RuleBase" id="RU003435"/>
    </source>
</evidence>
<dbReference type="EMBL" id="KZ613940">
    <property type="protein sequence ID" value="PMD45020.1"/>
    <property type="molecule type" value="Genomic_DNA"/>
</dbReference>
<dbReference type="GO" id="GO:0046872">
    <property type="term" value="F:metal ion binding"/>
    <property type="evidence" value="ECO:0007669"/>
    <property type="project" value="UniProtKB-UniRule"/>
</dbReference>
<gene>
    <name evidence="9" type="ORF">L207DRAFT_551888</name>
</gene>
<dbReference type="PANTHER" id="PTHR11804">
    <property type="entry name" value="PROTEASE M3 THIMET OLIGOPEPTIDASE-RELATED"/>
    <property type="match status" value="1"/>
</dbReference>
<dbReference type="OrthoDB" id="534666at2759"/>
<accession>A0A2J6S2M0</accession>
<name>A0A2J6S2M0_HYAVF</name>
<dbReference type="Gene3D" id="1.20.1050.40">
    <property type="entry name" value="Endopeptidase. Chain P, domain 1"/>
    <property type="match status" value="1"/>
</dbReference>
<dbReference type="Gene3D" id="1.10.1370.10">
    <property type="entry name" value="Neurolysin, domain 3"/>
    <property type="match status" value="1"/>
</dbReference>
<dbReference type="GO" id="GO:0005758">
    <property type="term" value="C:mitochondrial intermembrane space"/>
    <property type="evidence" value="ECO:0007669"/>
    <property type="project" value="TreeGrafter"/>
</dbReference>
<dbReference type="InterPro" id="IPR001567">
    <property type="entry name" value="Pept_M3A_M3B_dom"/>
</dbReference>
<comment type="cofactor">
    <cofactor evidence="7">
        <name>Zn(2+)</name>
        <dbReference type="ChEBI" id="CHEBI:29105"/>
    </cofactor>
    <text evidence="7">Binds 1 zinc ion.</text>
</comment>
<dbReference type="GO" id="GO:0006508">
    <property type="term" value="P:proteolysis"/>
    <property type="evidence" value="ECO:0007669"/>
    <property type="project" value="UniProtKB-KW"/>
</dbReference>
<dbReference type="Pfam" id="PF01432">
    <property type="entry name" value="Peptidase_M3"/>
    <property type="match status" value="1"/>
</dbReference>
<comment type="similarity">
    <text evidence="1 7">Belongs to the peptidase M3 family.</text>
</comment>
<evidence type="ECO:0000256" key="5">
    <source>
        <dbReference type="ARBA" id="ARBA00022833"/>
    </source>
</evidence>
<dbReference type="InterPro" id="IPR024077">
    <property type="entry name" value="Neurolysin/TOP_dom2"/>
</dbReference>
<keyword evidence="2 7" id="KW-0645">Protease</keyword>
<dbReference type="Gene3D" id="3.40.390.10">
    <property type="entry name" value="Collagenase (Catalytic Domain)"/>
    <property type="match status" value="1"/>
</dbReference>
<feature type="domain" description="Peptidase M3A/M3B catalytic" evidence="8">
    <location>
        <begin position="227"/>
        <end position="693"/>
    </location>
</feature>
<evidence type="ECO:0000256" key="2">
    <source>
        <dbReference type="ARBA" id="ARBA00022670"/>
    </source>
</evidence>
<dbReference type="Proteomes" id="UP000235786">
    <property type="component" value="Unassembled WGS sequence"/>
</dbReference>
<evidence type="ECO:0000256" key="4">
    <source>
        <dbReference type="ARBA" id="ARBA00022801"/>
    </source>
</evidence>
<evidence type="ECO:0000256" key="6">
    <source>
        <dbReference type="ARBA" id="ARBA00023049"/>
    </source>
</evidence>
<keyword evidence="3 7" id="KW-0479">Metal-binding</keyword>
<dbReference type="PANTHER" id="PTHR11804:SF84">
    <property type="entry name" value="SACCHAROLYSIN"/>
    <property type="match status" value="1"/>
</dbReference>
<keyword evidence="4 7" id="KW-0378">Hydrolase</keyword>
<dbReference type="GO" id="GO:0006518">
    <property type="term" value="P:peptide metabolic process"/>
    <property type="evidence" value="ECO:0007669"/>
    <property type="project" value="TreeGrafter"/>
</dbReference>
<evidence type="ECO:0000259" key="8">
    <source>
        <dbReference type="Pfam" id="PF01432"/>
    </source>
</evidence>
<dbReference type="InterPro" id="IPR045090">
    <property type="entry name" value="Pept_M3A_M3B"/>
</dbReference>
<keyword evidence="5 7" id="KW-0862">Zinc</keyword>
<evidence type="ECO:0000313" key="10">
    <source>
        <dbReference type="Proteomes" id="UP000235786"/>
    </source>
</evidence>
<keyword evidence="10" id="KW-1185">Reference proteome</keyword>
<dbReference type="SUPFAM" id="SSF55486">
    <property type="entry name" value="Metalloproteases ('zincins'), catalytic domain"/>
    <property type="match status" value="1"/>
</dbReference>
<dbReference type="InterPro" id="IPR024079">
    <property type="entry name" value="MetalloPept_cat_dom_sf"/>
</dbReference>
<keyword evidence="6 7" id="KW-0482">Metalloprotease</keyword>
<reference evidence="9 10" key="1">
    <citation type="submission" date="2016-04" db="EMBL/GenBank/DDBJ databases">
        <title>A degradative enzymes factory behind the ericoid mycorrhizal symbiosis.</title>
        <authorList>
            <consortium name="DOE Joint Genome Institute"/>
            <person name="Martino E."/>
            <person name="Morin E."/>
            <person name="Grelet G."/>
            <person name="Kuo A."/>
            <person name="Kohler A."/>
            <person name="Daghino S."/>
            <person name="Barry K."/>
            <person name="Choi C."/>
            <person name="Cichocki N."/>
            <person name="Clum A."/>
            <person name="Copeland A."/>
            <person name="Hainaut M."/>
            <person name="Haridas S."/>
            <person name="Labutti K."/>
            <person name="Lindquist E."/>
            <person name="Lipzen A."/>
            <person name="Khouja H.-R."/>
            <person name="Murat C."/>
            <person name="Ohm R."/>
            <person name="Olson A."/>
            <person name="Spatafora J."/>
            <person name="Veneault-Fourrey C."/>
            <person name="Henrissat B."/>
            <person name="Grigoriev I."/>
            <person name="Martin F."/>
            <person name="Perotto S."/>
        </authorList>
    </citation>
    <scope>NUCLEOTIDE SEQUENCE [LARGE SCALE GENOMIC DNA]</scope>
    <source>
        <strain evidence="9 10">F</strain>
    </source>
</reference>
<proteinExistence type="inferred from homology"/>
<organism evidence="9 10">
    <name type="scientific">Hyaloscypha variabilis (strain UAMH 11265 / GT02V1 / F)</name>
    <name type="common">Meliniomyces variabilis</name>
    <dbReference type="NCBI Taxonomy" id="1149755"/>
    <lineage>
        <taxon>Eukaryota</taxon>
        <taxon>Fungi</taxon>
        <taxon>Dikarya</taxon>
        <taxon>Ascomycota</taxon>
        <taxon>Pezizomycotina</taxon>
        <taxon>Leotiomycetes</taxon>
        <taxon>Helotiales</taxon>
        <taxon>Hyaloscyphaceae</taxon>
        <taxon>Hyaloscypha</taxon>
        <taxon>Hyaloscypha variabilis</taxon>
    </lineage>
</organism>
<evidence type="ECO:0000256" key="3">
    <source>
        <dbReference type="ARBA" id="ARBA00022723"/>
    </source>
</evidence>
<dbReference type="InterPro" id="IPR024080">
    <property type="entry name" value="Neurolysin/TOP_N"/>
</dbReference>
<dbReference type="AlphaFoldDB" id="A0A2J6S2M0"/>